<evidence type="ECO:0000313" key="3">
    <source>
        <dbReference type="EMBL" id="MFC5298950.1"/>
    </source>
</evidence>
<accession>A0ABW0FK02</accession>
<proteinExistence type="predicted"/>
<dbReference type="GO" id="GO:0016746">
    <property type="term" value="F:acyltransferase activity"/>
    <property type="evidence" value="ECO:0007669"/>
    <property type="project" value="UniProtKB-KW"/>
</dbReference>
<dbReference type="InterPro" id="IPR051531">
    <property type="entry name" value="N-acetyltransferase"/>
</dbReference>
<dbReference type="Proteomes" id="UP001595937">
    <property type="component" value="Unassembled WGS sequence"/>
</dbReference>
<name>A0ABW0FK02_9MICO</name>
<dbReference type="EC" id="2.3.-.-" evidence="3"/>
<protein>
    <submittedName>
        <fullName evidence="3">GNAT family N-acetyltransferase</fullName>
        <ecNumber evidence="3">2.3.-.-</ecNumber>
    </submittedName>
</protein>
<dbReference type="RefSeq" id="WP_193119063.1">
    <property type="nucleotide sequence ID" value="NZ_BAAAIR010000105.1"/>
</dbReference>
<dbReference type="PANTHER" id="PTHR43792:SF1">
    <property type="entry name" value="N-ACETYLTRANSFERASE DOMAIN-CONTAINING PROTEIN"/>
    <property type="match status" value="1"/>
</dbReference>
<dbReference type="Gene3D" id="3.40.630.30">
    <property type="match status" value="1"/>
</dbReference>
<dbReference type="PANTHER" id="PTHR43792">
    <property type="entry name" value="GNAT FAMILY, PUTATIVE (AFU_ORTHOLOGUE AFUA_3G00765)-RELATED-RELATED"/>
    <property type="match status" value="1"/>
</dbReference>
<dbReference type="EMBL" id="JBHSLN010000084">
    <property type="protein sequence ID" value="MFC5298950.1"/>
    <property type="molecule type" value="Genomic_DNA"/>
</dbReference>
<keyword evidence="3" id="KW-0012">Acyltransferase</keyword>
<evidence type="ECO:0000259" key="2">
    <source>
        <dbReference type="PROSITE" id="PS51186"/>
    </source>
</evidence>
<dbReference type="SUPFAM" id="SSF55729">
    <property type="entry name" value="Acyl-CoA N-acyltransferases (Nat)"/>
    <property type="match status" value="1"/>
</dbReference>
<keyword evidence="3" id="KW-0808">Transferase</keyword>
<dbReference type="InterPro" id="IPR016181">
    <property type="entry name" value="Acyl_CoA_acyltransferase"/>
</dbReference>
<evidence type="ECO:0000313" key="4">
    <source>
        <dbReference type="Proteomes" id="UP001595937"/>
    </source>
</evidence>
<feature type="region of interest" description="Disordered" evidence="1">
    <location>
        <begin position="173"/>
        <end position="197"/>
    </location>
</feature>
<evidence type="ECO:0000256" key="1">
    <source>
        <dbReference type="SAM" id="MobiDB-lite"/>
    </source>
</evidence>
<dbReference type="PROSITE" id="PS51186">
    <property type="entry name" value="GNAT"/>
    <property type="match status" value="1"/>
</dbReference>
<comment type="caution">
    <text evidence="3">The sequence shown here is derived from an EMBL/GenBank/DDBJ whole genome shotgun (WGS) entry which is preliminary data.</text>
</comment>
<organism evidence="3 4">
    <name type="scientific">Brachybacterium tyrofermentans</name>
    <dbReference type="NCBI Taxonomy" id="47848"/>
    <lineage>
        <taxon>Bacteria</taxon>
        <taxon>Bacillati</taxon>
        <taxon>Actinomycetota</taxon>
        <taxon>Actinomycetes</taxon>
        <taxon>Micrococcales</taxon>
        <taxon>Dermabacteraceae</taxon>
        <taxon>Brachybacterium</taxon>
    </lineage>
</organism>
<dbReference type="Pfam" id="PF13302">
    <property type="entry name" value="Acetyltransf_3"/>
    <property type="match status" value="1"/>
</dbReference>
<reference evidence="4" key="1">
    <citation type="journal article" date="2019" name="Int. J. Syst. Evol. Microbiol.">
        <title>The Global Catalogue of Microorganisms (GCM) 10K type strain sequencing project: providing services to taxonomists for standard genome sequencing and annotation.</title>
        <authorList>
            <consortium name="The Broad Institute Genomics Platform"/>
            <consortium name="The Broad Institute Genome Sequencing Center for Infectious Disease"/>
            <person name="Wu L."/>
            <person name="Ma J."/>
        </authorList>
    </citation>
    <scope>NUCLEOTIDE SEQUENCE [LARGE SCALE GENOMIC DNA]</scope>
    <source>
        <strain evidence="4">CGMCC 1.16455</strain>
    </source>
</reference>
<feature type="compositionally biased region" description="Basic and acidic residues" evidence="1">
    <location>
        <begin position="174"/>
        <end position="197"/>
    </location>
</feature>
<dbReference type="InterPro" id="IPR000182">
    <property type="entry name" value="GNAT_dom"/>
</dbReference>
<feature type="domain" description="N-acetyltransferase" evidence="2">
    <location>
        <begin position="18"/>
        <end position="174"/>
    </location>
</feature>
<dbReference type="GeneID" id="303299398"/>
<sequence>MPRTPRTSLVFPLVGERVLLRPFEQVDAAAAHGIYGDAVVMRYVGDGKAVSPATTTQMITDYRRHQSERGFAFWAVIDRGTGGLIGDAGLEVTRFGTELGYTLARDAWGRGLATEAAQLCVDAAFGPLDIPRLVAVADAENPASARVLEKIGFAAAGTVTAYGRPHRRFALPRSDQHADGLHRACQPDKGLHHEDRS</sequence>
<gene>
    <name evidence="3" type="ORF">ACFPK8_15670</name>
</gene>
<keyword evidence="4" id="KW-1185">Reference proteome</keyword>